<feature type="domain" description="Matrin-type" evidence="8">
    <location>
        <begin position="407"/>
        <end position="438"/>
    </location>
</feature>
<dbReference type="GO" id="GO:0000398">
    <property type="term" value="P:mRNA splicing, via spliceosome"/>
    <property type="evidence" value="ECO:0007669"/>
    <property type="project" value="InterPro"/>
</dbReference>
<keyword evidence="10" id="KW-1185">Reference proteome</keyword>
<dbReference type="EMBL" id="BKCP01012737">
    <property type="protein sequence ID" value="GER56667.1"/>
    <property type="molecule type" value="Genomic_DNA"/>
</dbReference>
<evidence type="ECO:0000256" key="6">
    <source>
        <dbReference type="SAM" id="Coils"/>
    </source>
</evidence>
<feature type="coiled-coil region" evidence="6">
    <location>
        <begin position="103"/>
        <end position="130"/>
    </location>
</feature>
<dbReference type="Pfam" id="PF17780">
    <property type="entry name" value="OCRE"/>
    <property type="match status" value="2"/>
</dbReference>
<feature type="compositionally biased region" description="Basic and acidic residues" evidence="7">
    <location>
        <begin position="607"/>
        <end position="639"/>
    </location>
</feature>
<sequence>MTELRKSVFDSVEVKPIVKFNPKAIELKHSDILARVYSQGHLSLSEKNSLSRMLLLLSQYWVSQGNKWCDTCKIFISNNLASIRNHEFGQRHKDNVSKRLNDMREEKAAKDKAEKQAARVLEQIEAKAKRSYQKDLESFKEARETNAQALIAEDKNQGTSDGSAMPGDWEVESSSGYYYNRKTSCYYDPNSGFYYTEALGKWVTQEEAFASFQASPGPTQRKPNSENNKTASTSESGPPPGRVVSTPPNPMRSVKGAQLSTAVKRKRADEKTKPMSKEEAEARKAREAARKRVEEREKPLLVFEERGRVSTNGQKMKWKVPAAAAAQPLSARASLSVSPTTGLPLPLSQLLQEGGKRRSCKFVDFVVVDLKVVGSHDRVLVLSLSEKNSLSRMLLLLSQYWVSQGNKWCDTCKIFISNNLASIRNHEFGQRHKDNVSKRLNDMREEKAAKDKAEKQAARVLEQIEAKAKRSYQKDLESFKEARETNAQALIAEDKNQGTSDGSAMPGDWEVESSSGYYYNRKTSCYYDPNSGFYYTEALGKWVTQEEAFASFQASPGPTQRKPNSENNKTASTSESGPPPGRVVSTPPNPMRSVKGAQSSIAVKRKRADEKTKPMSKEEAEARKAREAARKRVEEREKPLLGLYKR</sequence>
<dbReference type="SMART" id="SM00451">
    <property type="entry name" value="ZnF_U1"/>
    <property type="match status" value="2"/>
</dbReference>
<feature type="compositionally biased region" description="Basic and acidic residues" evidence="7">
    <location>
        <begin position="267"/>
        <end position="291"/>
    </location>
</feature>
<dbReference type="GO" id="GO:0008270">
    <property type="term" value="F:zinc ion binding"/>
    <property type="evidence" value="ECO:0007669"/>
    <property type="project" value="UniProtKB-KW"/>
</dbReference>
<dbReference type="Proteomes" id="UP000325081">
    <property type="component" value="Unassembled WGS sequence"/>
</dbReference>
<dbReference type="InterPro" id="IPR000690">
    <property type="entry name" value="Matrin/U1-C_Znf_C2H2"/>
</dbReference>
<keyword evidence="4" id="KW-0862">Zinc</keyword>
<feature type="region of interest" description="Disordered" evidence="7">
    <location>
        <begin position="553"/>
        <end position="646"/>
    </location>
</feature>
<evidence type="ECO:0000256" key="2">
    <source>
        <dbReference type="ARBA" id="ARBA00022723"/>
    </source>
</evidence>
<reference evidence="10" key="1">
    <citation type="journal article" date="2019" name="Curr. Biol.">
        <title>Genome Sequence of Striga asiatica Provides Insight into the Evolution of Plant Parasitism.</title>
        <authorList>
            <person name="Yoshida S."/>
            <person name="Kim S."/>
            <person name="Wafula E.K."/>
            <person name="Tanskanen J."/>
            <person name="Kim Y.M."/>
            <person name="Honaas L."/>
            <person name="Yang Z."/>
            <person name="Spallek T."/>
            <person name="Conn C.E."/>
            <person name="Ichihashi Y."/>
            <person name="Cheong K."/>
            <person name="Cui S."/>
            <person name="Der J.P."/>
            <person name="Gundlach H."/>
            <person name="Jiao Y."/>
            <person name="Hori C."/>
            <person name="Ishida J.K."/>
            <person name="Kasahara H."/>
            <person name="Kiba T."/>
            <person name="Kim M.S."/>
            <person name="Koo N."/>
            <person name="Laohavisit A."/>
            <person name="Lee Y.H."/>
            <person name="Lumba S."/>
            <person name="McCourt P."/>
            <person name="Mortimer J.C."/>
            <person name="Mutuku J.M."/>
            <person name="Nomura T."/>
            <person name="Sasaki-Sekimoto Y."/>
            <person name="Seto Y."/>
            <person name="Wang Y."/>
            <person name="Wakatake T."/>
            <person name="Sakakibara H."/>
            <person name="Demura T."/>
            <person name="Yamaguchi S."/>
            <person name="Yoneyama K."/>
            <person name="Manabe R.I."/>
            <person name="Nelson D.C."/>
            <person name="Schulman A.H."/>
            <person name="Timko M.P."/>
            <person name="dePamphilis C.W."/>
            <person name="Choi D."/>
            <person name="Shirasu K."/>
        </authorList>
    </citation>
    <scope>NUCLEOTIDE SEQUENCE [LARGE SCALE GENOMIC DNA]</scope>
    <source>
        <strain evidence="10">cv. UVA1</strain>
    </source>
</reference>
<dbReference type="PANTHER" id="PTHR13173">
    <property type="entry name" value="WW DOMAIN BINDING PROTEIN 4"/>
    <property type="match status" value="1"/>
</dbReference>
<feature type="compositionally biased region" description="Polar residues" evidence="7">
    <location>
        <begin position="553"/>
        <end position="576"/>
    </location>
</feature>
<dbReference type="PANTHER" id="PTHR13173:SF10">
    <property type="entry name" value="WW DOMAIN-BINDING PROTEIN 4"/>
    <property type="match status" value="1"/>
</dbReference>
<dbReference type="InterPro" id="IPR013085">
    <property type="entry name" value="U1-CZ_Znf_C2H2"/>
</dbReference>
<evidence type="ECO:0000256" key="1">
    <source>
        <dbReference type="ARBA" id="ARBA00004123"/>
    </source>
</evidence>
<feature type="compositionally biased region" description="Polar residues" evidence="7">
    <location>
        <begin position="213"/>
        <end position="236"/>
    </location>
</feature>
<comment type="subcellular location">
    <subcellularLocation>
        <location evidence="1">Nucleus</location>
    </subcellularLocation>
</comment>
<evidence type="ECO:0000313" key="9">
    <source>
        <dbReference type="EMBL" id="GER56667.1"/>
    </source>
</evidence>
<dbReference type="OrthoDB" id="191651at2759"/>
<name>A0A5A7RHH0_STRAF</name>
<evidence type="ECO:0000256" key="5">
    <source>
        <dbReference type="ARBA" id="ARBA00023242"/>
    </source>
</evidence>
<feature type="region of interest" description="Disordered" evidence="7">
    <location>
        <begin position="213"/>
        <end position="291"/>
    </location>
</feature>
<evidence type="ECO:0000259" key="8">
    <source>
        <dbReference type="PROSITE" id="PS50171"/>
    </source>
</evidence>
<dbReference type="InterPro" id="IPR041591">
    <property type="entry name" value="OCRE"/>
</dbReference>
<evidence type="ECO:0000313" key="10">
    <source>
        <dbReference type="Proteomes" id="UP000325081"/>
    </source>
</evidence>
<evidence type="ECO:0000256" key="3">
    <source>
        <dbReference type="ARBA" id="ARBA00022771"/>
    </source>
</evidence>
<dbReference type="Pfam" id="PF06220">
    <property type="entry name" value="zf-U1"/>
    <property type="match status" value="2"/>
</dbReference>
<dbReference type="GO" id="GO:0003723">
    <property type="term" value="F:RNA binding"/>
    <property type="evidence" value="ECO:0007669"/>
    <property type="project" value="TreeGrafter"/>
</dbReference>
<dbReference type="InterPro" id="IPR040023">
    <property type="entry name" value="WBP4"/>
</dbReference>
<dbReference type="Gene3D" id="3.30.160.60">
    <property type="entry name" value="Classic Zinc Finger"/>
    <property type="match status" value="2"/>
</dbReference>
<keyword evidence="2" id="KW-0479">Metal-binding</keyword>
<dbReference type="PROSITE" id="PS50171">
    <property type="entry name" value="ZF_MATRIN"/>
    <property type="match status" value="2"/>
</dbReference>
<protein>
    <submittedName>
        <fullName evidence="9">Nucleic acid binding protein</fullName>
    </submittedName>
</protein>
<keyword evidence="3" id="KW-0863">Zinc-finger</keyword>
<dbReference type="InterPro" id="IPR003604">
    <property type="entry name" value="Matrin/U1-like-C_Znf_C2H2"/>
</dbReference>
<keyword evidence="6" id="KW-0175">Coiled coil</keyword>
<dbReference type="AlphaFoldDB" id="A0A5A7RHH0"/>
<evidence type="ECO:0000256" key="7">
    <source>
        <dbReference type="SAM" id="MobiDB-lite"/>
    </source>
</evidence>
<evidence type="ECO:0000256" key="4">
    <source>
        <dbReference type="ARBA" id="ARBA00022833"/>
    </source>
</evidence>
<gene>
    <name evidence="9" type="ORF">STAS_34401</name>
</gene>
<dbReference type="GO" id="GO:0071011">
    <property type="term" value="C:precatalytic spliceosome"/>
    <property type="evidence" value="ECO:0007669"/>
    <property type="project" value="TreeGrafter"/>
</dbReference>
<feature type="domain" description="Matrin-type" evidence="8">
    <location>
        <begin position="67"/>
        <end position="98"/>
    </location>
</feature>
<organism evidence="9 10">
    <name type="scientific">Striga asiatica</name>
    <name type="common">Asiatic witchweed</name>
    <name type="synonym">Buchnera asiatica</name>
    <dbReference type="NCBI Taxonomy" id="4170"/>
    <lineage>
        <taxon>Eukaryota</taxon>
        <taxon>Viridiplantae</taxon>
        <taxon>Streptophyta</taxon>
        <taxon>Embryophyta</taxon>
        <taxon>Tracheophyta</taxon>
        <taxon>Spermatophyta</taxon>
        <taxon>Magnoliopsida</taxon>
        <taxon>eudicotyledons</taxon>
        <taxon>Gunneridae</taxon>
        <taxon>Pentapetalae</taxon>
        <taxon>asterids</taxon>
        <taxon>lamiids</taxon>
        <taxon>Lamiales</taxon>
        <taxon>Orobanchaceae</taxon>
        <taxon>Buchnereae</taxon>
        <taxon>Striga</taxon>
    </lineage>
</organism>
<proteinExistence type="predicted"/>
<keyword evidence="5" id="KW-0539">Nucleus</keyword>
<feature type="coiled-coil region" evidence="6">
    <location>
        <begin position="443"/>
        <end position="470"/>
    </location>
</feature>
<comment type="caution">
    <text evidence="9">The sequence shown here is derived from an EMBL/GenBank/DDBJ whole genome shotgun (WGS) entry which is preliminary data.</text>
</comment>
<accession>A0A5A7RHH0</accession>